<reference evidence="2 3" key="1">
    <citation type="submission" date="2020-03" db="EMBL/GenBank/DDBJ databases">
        <title>Genomic Encyclopedia of Type Strains, Phase IV (KMG-IV): sequencing the most valuable type-strain genomes for metagenomic binning, comparative biology and taxonomic classification.</title>
        <authorList>
            <person name="Goeker M."/>
        </authorList>
    </citation>
    <scope>NUCLEOTIDE SEQUENCE [LARGE SCALE GENOMIC DNA]</scope>
    <source>
        <strain evidence="2 3">DSM 29762</strain>
    </source>
</reference>
<evidence type="ECO:0000259" key="1">
    <source>
        <dbReference type="Pfam" id="PF01370"/>
    </source>
</evidence>
<dbReference type="RefSeq" id="WP_167965252.1">
    <property type="nucleotide sequence ID" value="NZ_JAATJJ010000002.1"/>
</dbReference>
<dbReference type="EMBL" id="JAATJJ010000002">
    <property type="protein sequence ID" value="NJB72331.1"/>
    <property type="molecule type" value="Genomic_DNA"/>
</dbReference>
<dbReference type="PANTHER" id="PTHR43245">
    <property type="entry name" value="BIFUNCTIONAL POLYMYXIN RESISTANCE PROTEIN ARNA"/>
    <property type="match status" value="1"/>
</dbReference>
<name>A0A846QVK5_9FLAO</name>
<dbReference type="EC" id="5.1.3.2" evidence="2"/>
<dbReference type="InterPro" id="IPR001509">
    <property type="entry name" value="Epimerase_deHydtase"/>
</dbReference>
<comment type="caution">
    <text evidence="2">The sequence shown here is derived from an EMBL/GenBank/DDBJ whole genome shotgun (WGS) entry which is preliminary data.</text>
</comment>
<dbReference type="Pfam" id="PF01370">
    <property type="entry name" value="Epimerase"/>
    <property type="match status" value="1"/>
</dbReference>
<dbReference type="InterPro" id="IPR050177">
    <property type="entry name" value="Lipid_A_modif_metabolic_enz"/>
</dbReference>
<dbReference type="PANTHER" id="PTHR43245:SF54">
    <property type="entry name" value="BLL0593 PROTEIN"/>
    <property type="match status" value="1"/>
</dbReference>
<organism evidence="2 3">
    <name type="scientific">Saonia flava</name>
    <dbReference type="NCBI Taxonomy" id="523696"/>
    <lineage>
        <taxon>Bacteria</taxon>
        <taxon>Pseudomonadati</taxon>
        <taxon>Bacteroidota</taxon>
        <taxon>Flavobacteriia</taxon>
        <taxon>Flavobacteriales</taxon>
        <taxon>Flavobacteriaceae</taxon>
        <taxon>Saonia</taxon>
    </lineage>
</organism>
<proteinExistence type="predicted"/>
<dbReference type="Proteomes" id="UP000590442">
    <property type="component" value="Unassembled WGS sequence"/>
</dbReference>
<feature type="domain" description="NAD-dependent epimerase/dehydratase" evidence="1">
    <location>
        <begin position="4"/>
        <end position="162"/>
    </location>
</feature>
<dbReference type="GO" id="GO:0003978">
    <property type="term" value="F:UDP-glucose 4-epimerase activity"/>
    <property type="evidence" value="ECO:0007669"/>
    <property type="project" value="UniProtKB-EC"/>
</dbReference>
<sequence length="295" mass="33693">MKKVLITGSSGRIGRALQWKLCHNYLTQGIDLSPSSATSIVGDICDYDTLLKSFEGVDTVFHSAALQAPHVDFNSEKKFYEINLDATDKICKAALASGVSQIIFTSTTALYGYANQGNEKAVWVNEQTIPEPKTIYHKTKIEAEKLLKEYSSEKLAIQVIRMSRCFPEPVQQMAIYRLHRGVDYRDVADAHILASELKEKKNFDQFVISGNTPFLKSDLEELAKNPELIIRERHPKIANEFDKRSWNFPTKIDRVYDSSYAENKLNWKSKRGALDVIKQFDNEDYEILPTILKKY</sequence>
<dbReference type="AlphaFoldDB" id="A0A846QVK5"/>
<dbReference type="InterPro" id="IPR036291">
    <property type="entry name" value="NAD(P)-bd_dom_sf"/>
</dbReference>
<dbReference type="SUPFAM" id="SSF51735">
    <property type="entry name" value="NAD(P)-binding Rossmann-fold domains"/>
    <property type="match status" value="1"/>
</dbReference>
<evidence type="ECO:0000313" key="3">
    <source>
        <dbReference type="Proteomes" id="UP000590442"/>
    </source>
</evidence>
<keyword evidence="2" id="KW-0413">Isomerase</keyword>
<protein>
    <submittedName>
        <fullName evidence="2">UDP-glucose 4-epimerase</fullName>
        <ecNumber evidence="2">5.1.3.2</ecNumber>
    </submittedName>
</protein>
<accession>A0A846QVK5</accession>
<evidence type="ECO:0000313" key="2">
    <source>
        <dbReference type="EMBL" id="NJB72331.1"/>
    </source>
</evidence>
<keyword evidence="3" id="KW-1185">Reference proteome</keyword>
<gene>
    <name evidence="2" type="ORF">GGR42_002822</name>
</gene>
<dbReference type="Gene3D" id="3.40.50.720">
    <property type="entry name" value="NAD(P)-binding Rossmann-like Domain"/>
    <property type="match status" value="1"/>
</dbReference>